<evidence type="ECO:0000256" key="1">
    <source>
        <dbReference type="SAM" id="MobiDB-lite"/>
    </source>
</evidence>
<dbReference type="EMBL" id="JAIWYP010000006">
    <property type="protein sequence ID" value="KAH3810217.1"/>
    <property type="molecule type" value="Genomic_DNA"/>
</dbReference>
<accession>A0A9D4JK05</accession>
<proteinExistence type="predicted"/>
<protein>
    <submittedName>
        <fullName evidence="2">Uncharacterized protein</fullName>
    </submittedName>
</protein>
<dbReference type="Proteomes" id="UP000828390">
    <property type="component" value="Unassembled WGS sequence"/>
</dbReference>
<comment type="caution">
    <text evidence="2">The sequence shown here is derived from an EMBL/GenBank/DDBJ whole genome shotgun (WGS) entry which is preliminary data.</text>
</comment>
<name>A0A9D4JK05_DREPO</name>
<feature type="region of interest" description="Disordered" evidence="1">
    <location>
        <begin position="1"/>
        <end position="24"/>
    </location>
</feature>
<gene>
    <name evidence="2" type="ORF">DPMN_138606</name>
</gene>
<evidence type="ECO:0000313" key="3">
    <source>
        <dbReference type="Proteomes" id="UP000828390"/>
    </source>
</evidence>
<sequence>MLEKENHPFTPRTSENHPVTRETVTPSLTCTSNLDQLGGASSKFVTSCQTLHDKISDIVFSKIQKKYKEVKLQLLEQY</sequence>
<reference evidence="2" key="1">
    <citation type="journal article" date="2019" name="bioRxiv">
        <title>The Genome of the Zebra Mussel, Dreissena polymorpha: A Resource for Invasive Species Research.</title>
        <authorList>
            <person name="McCartney M.A."/>
            <person name="Auch B."/>
            <person name="Kono T."/>
            <person name="Mallez S."/>
            <person name="Zhang Y."/>
            <person name="Obille A."/>
            <person name="Becker A."/>
            <person name="Abrahante J.E."/>
            <person name="Garbe J."/>
            <person name="Badalamenti J.P."/>
            <person name="Herman A."/>
            <person name="Mangelson H."/>
            <person name="Liachko I."/>
            <person name="Sullivan S."/>
            <person name="Sone E.D."/>
            <person name="Koren S."/>
            <person name="Silverstein K.A.T."/>
            <person name="Beckman K.B."/>
            <person name="Gohl D.M."/>
        </authorList>
    </citation>
    <scope>NUCLEOTIDE SEQUENCE</scope>
    <source>
        <strain evidence="2">Duluth1</strain>
        <tissue evidence="2">Whole animal</tissue>
    </source>
</reference>
<reference evidence="2" key="2">
    <citation type="submission" date="2020-11" db="EMBL/GenBank/DDBJ databases">
        <authorList>
            <person name="McCartney M.A."/>
            <person name="Auch B."/>
            <person name="Kono T."/>
            <person name="Mallez S."/>
            <person name="Becker A."/>
            <person name="Gohl D.M."/>
            <person name="Silverstein K.A.T."/>
            <person name="Koren S."/>
            <person name="Bechman K.B."/>
            <person name="Herman A."/>
            <person name="Abrahante J.E."/>
            <person name="Garbe J."/>
        </authorList>
    </citation>
    <scope>NUCLEOTIDE SEQUENCE</scope>
    <source>
        <strain evidence="2">Duluth1</strain>
        <tissue evidence="2">Whole animal</tissue>
    </source>
</reference>
<keyword evidence="3" id="KW-1185">Reference proteome</keyword>
<dbReference type="AlphaFoldDB" id="A0A9D4JK05"/>
<organism evidence="2 3">
    <name type="scientific">Dreissena polymorpha</name>
    <name type="common">Zebra mussel</name>
    <name type="synonym">Mytilus polymorpha</name>
    <dbReference type="NCBI Taxonomy" id="45954"/>
    <lineage>
        <taxon>Eukaryota</taxon>
        <taxon>Metazoa</taxon>
        <taxon>Spiralia</taxon>
        <taxon>Lophotrochozoa</taxon>
        <taxon>Mollusca</taxon>
        <taxon>Bivalvia</taxon>
        <taxon>Autobranchia</taxon>
        <taxon>Heteroconchia</taxon>
        <taxon>Euheterodonta</taxon>
        <taxon>Imparidentia</taxon>
        <taxon>Neoheterodontei</taxon>
        <taxon>Myida</taxon>
        <taxon>Dreissenoidea</taxon>
        <taxon>Dreissenidae</taxon>
        <taxon>Dreissena</taxon>
    </lineage>
</organism>
<evidence type="ECO:0000313" key="2">
    <source>
        <dbReference type="EMBL" id="KAH3810217.1"/>
    </source>
</evidence>